<comment type="similarity">
    <text evidence="5">Belongs to the ThrE exporter (TC 2.A.79) family.</text>
</comment>
<feature type="transmembrane region" description="Helical" evidence="7">
    <location>
        <begin position="251"/>
        <end position="268"/>
    </location>
</feature>
<feature type="domain" description="Threonine/Serine exporter ThrE" evidence="9">
    <location>
        <begin position="338"/>
        <end position="462"/>
    </location>
</feature>
<dbReference type="GO" id="GO:0016020">
    <property type="term" value="C:membrane"/>
    <property type="evidence" value="ECO:0007669"/>
    <property type="project" value="UniProtKB-SubCell"/>
</dbReference>
<evidence type="ECO:0000256" key="2">
    <source>
        <dbReference type="ARBA" id="ARBA00022692"/>
    </source>
</evidence>
<evidence type="ECO:0000313" key="11">
    <source>
        <dbReference type="Proteomes" id="UP000467327"/>
    </source>
</evidence>
<feature type="transmembrane region" description="Helical" evidence="7">
    <location>
        <begin position="408"/>
        <end position="432"/>
    </location>
</feature>
<dbReference type="Pfam" id="PF06738">
    <property type="entry name" value="ThrE"/>
    <property type="match status" value="1"/>
</dbReference>
<dbReference type="Proteomes" id="UP000467327">
    <property type="component" value="Chromosome"/>
</dbReference>
<dbReference type="InterPro" id="IPR051361">
    <property type="entry name" value="ThrE/Ser_Exporter"/>
</dbReference>
<gene>
    <name evidence="10" type="ORF">MAIC_00720</name>
</gene>
<dbReference type="AlphaFoldDB" id="A0AAD1MAC6"/>
<keyword evidence="4 7" id="KW-0472">Membrane</keyword>
<dbReference type="EMBL" id="AP022561">
    <property type="protein sequence ID" value="BBX05269.1"/>
    <property type="molecule type" value="Genomic_DNA"/>
</dbReference>
<feature type="transmembrane region" description="Helical" evidence="7">
    <location>
        <begin position="181"/>
        <end position="203"/>
    </location>
</feature>
<protein>
    <submittedName>
        <fullName evidence="10">Membrane protein</fullName>
    </submittedName>
</protein>
<keyword evidence="3 7" id="KW-1133">Transmembrane helix</keyword>
<dbReference type="GO" id="GO:0022857">
    <property type="term" value="F:transmembrane transporter activity"/>
    <property type="evidence" value="ECO:0007669"/>
    <property type="project" value="InterPro"/>
</dbReference>
<accession>A0AAD1MAC6</accession>
<dbReference type="KEGG" id="maic:MAIC_00720"/>
<evidence type="ECO:0000256" key="4">
    <source>
        <dbReference type="ARBA" id="ARBA00023136"/>
    </source>
</evidence>
<evidence type="ECO:0000259" key="9">
    <source>
        <dbReference type="Pfam" id="PF12821"/>
    </source>
</evidence>
<evidence type="ECO:0000256" key="1">
    <source>
        <dbReference type="ARBA" id="ARBA00004141"/>
    </source>
</evidence>
<reference evidence="10 11" key="1">
    <citation type="journal article" date="2019" name="Emerg. Microbes Infect.">
        <title>Comprehensive subspecies identification of 175 nontuberculous mycobacteria species based on 7547 genomic profiles.</title>
        <authorList>
            <person name="Matsumoto Y."/>
            <person name="Kinjo T."/>
            <person name="Motooka D."/>
            <person name="Nabeya D."/>
            <person name="Jung N."/>
            <person name="Uechi K."/>
            <person name="Horii T."/>
            <person name="Iida T."/>
            <person name="Fujita J."/>
            <person name="Nakamura S."/>
        </authorList>
    </citation>
    <scope>NUCLEOTIDE SEQUENCE [LARGE SCALE GENOMIC DNA]</scope>
    <source>
        <strain evidence="10 11">JCM 6376</strain>
    </source>
</reference>
<evidence type="ECO:0000256" key="7">
    <source>
        <dbReference type="SAM" id="Phobius"/>
    </source>
</evidence>
<name>A0AAD1MAC6_9MYCO</name>
<proteinExistence type="inferred from homology"/>
<keyword evidence="11" id="KW-1185">Reference proteome</keyword>
<feature type="region of interest" description="Disordered" evidence="6">
    <location>
        <begin position="502"/>
        <end position="540"/>
    </location>
</feature>
<feature type="transmembrane region" description="Helical" evidence="7">
    <location>
        <begin position="444"/>
        <end position="464"/>
    </location>
</feature>
<dbReference type="InterPro" id="IPR010619">
    <property type="entry name" value="ThrE-like_N"/>
</dbReference>
<evidence type="ECO:0000256" key="5">
    <source>
        <dbReference type="ARBA" id="ARBA00034125"/>
    </source>
</evidence>
<sequence length="540" mass="55628">MAATHIVEQCLGIVGQMASDRSASAARRRGLNITLRGRRDPAPGAGQRTRDSAGLGDRHTRRVLDLTIRLAEVMLSSGSGTADVVATAQDVAQAYQLNDCVVDVFVTTIFVSALPTADSPPVTIVRSVQARSTDYTRLAELDGLVRRITSGGVSVDDAHEAMDELTAQPHPYPRWLATAGWAGFAIGIAMLMGGTWLTCLLAAMSAALIDRVARVLNRAGTPFFFQQAAGAMIATMIAVLAYLFAGQGPTALVATGIVVLLSGMTLVGSVQDALTGYMLTAVARLGDVLFLTAGIVVGILAGLQMAALAGIQIELRVDATESFVIPNRPIPIVLAVSGAALAGACLALASYARPRAMVTAGAVAGLAELALIGLGNADFGQVVATGIAAAGVGLLATFLSIRQQAPSLVTATAGITPMLPGLAVFRAVFFLAVDGDYVGGATQALAAAATALAIGAGVVMGELLGSPLRYRAGRIGDLFRVEGPPGLRRAVGRVVRLRPVAERPARRAPHQRSWSVALEPTPADDGQPEQPQSGDRPGAP</sequence>
<organism evidence="10 11">
    <name type="scientific">Mycolicibacterium aichiense</name>
    <dbReference type="NCBI Taxonomy" id="1799"/>
    <lineage>
        <taxon>Bacteria</taxon>
        <taxon>Bacillati</taxon>
        <taxon>Actinomycetota</taxon>
        <taxon>Actinomycetes</taxon>
        <taxon>Mycobacteriales</taxon>
        <taxon>Mycobacteriaceae</taxon>
        <taxon>Mycolicibacterium</taxon>
    </lineage>
</organism>
<feature type="transmembrane region" description="Helical" evidence="7">
    <location>
        <begin position="288"/>
        <end position="310"/>
    </location>
</feature>
<feature type="transmembrane region" description="Helical" evidence="7">
    <location>
        <begin position="381"/>
        <end position="401"/>
    </location>
</feature>
<feature type="transmembrane region" description="Helical" evidence="7">
    <location>
        <begin position="223"/>
        <end position="245"/>
    </location>
</feature>
<evidence type="ECO:0000256" key="6">
    <source>
        <dbReference type="SAM" id="MobiDB-lite"/>
    </source>
</evidence>
<keyword evidence="2 7" id="KW-0812">Transmembrane</keyword>
<feature type="domain" description="Threonine/serine exporter-like N-terminal" evidence="8">
    <location>
        <begin position="66"/>
        <end position="305"/>
    </location>
</feature>
<feature type="region of interest" description="Disordered" evidence="6">
    <location>
        <begin position="36"/>
        <end position="56"/>
    </location>
</feature>
<dbReference type="InterPro" id="IPR024528">
    <property type="entry name" value="ThrE_2"/>
</dbReference>
<dbReference type="Pfam" id="PF12821">
    <property type="entry name" value="ThrE_2"/>
    <property type="match status" value="1"/>
</dbReference>
<evidence type="ECO:0000259" key="8">
    <source>
        <dbReference type="Pfam" id="PF06738"/>
    </source>
</evidence>
<dbReference type="PANTHER" id="PTHR31082">
    <property type="entry name" value="PHEROMONE-REGULATED MEMBRANE PROTEIN 10"/>
    <property type="match status" value="1"/>
</dbReference>
<comment type="subcellular location">
    <subcellularLocation>
        <location evidence="1">Membrane</location>
        <topology evidence="1">Multi-pass membrane protein</topology>
    </subcellularLocation>
</comment>
<dbReference type="PANTHER" id="PTHR31082:SF4">
    <property type="entry name" value="PHEROMONE-REGULATED MEMBRANE PROTEIN 10"/>
    <property type="match status" value="1"/>
</dbReference>
<evidence type="ECO:0000313" key="10">
    <source>
        <dbReference type="EMBL" id="BBX05269.1"/>
    </source>
</evidence>
<evidence type="ECO:0000256" key="3">
    <source>
        <dbReference type="ARBA" id="ARBA00022989"/>
    </source>
</evidence>
<feature type="transmembrane region" description="Helical" evidence="7">
    <location>
        <begin position="330"/>
        <end position="349"/>
    </location>
</feature>